<evidence type="ECO:0000259" key="3">
    <source>
        <dbReference type="PROSITE" id="PS50222"/>
    </source>
</evidence>
<sequence>MTRMMLMAAALTALGGAATAQGAPGPLMGPPSFETLDADGSGALSLEEMTGAAESRFEAVDGNGDGVLSAEEVAAAIVAAAEARAADISERMIARMDVDRDGALSSGEIGARMPNPTAMFGRLDADDDGEVSAEEFEAGPGMRGGPGGRHFFDRAGEDRGPGFRGGDRHWGPGFGDGDRDWGPHFGEGERPVPPAPEDGSDEGGAGDEG</sequence>
<feature type="signal peptide" evidence="2">
    <location>
        <begin position="1"/>
        <end position="22"/>
    </location>
</feature>
<feature type="domain" description="EF-hand" evidence="3">
    <location>
        <begin position="48"/>
        <end position="83"/>
    </location>
</feature>
<organism evidence="4 5">
    <name type="scientific">Pseudoroseicyclus tamaricis</name>
    <dbReference type="NCBI Taxonomy" id="2705421"/>
    <lineage>
        <taxon>Bacteria</taxon>
        <taxon>Pseudomonadati</taxon>
        <taxon>Pseudomonadota</taxon>
        <taxon>Alphaproteobacteria</taxon>
        <taxon>Rhodobacterales</taxon>
        <taxon>Paracoccaceae</taxon>
        <taxon>Pseudoroseicyclus</taxon>
    </lineage>
</organism>
<accession>A0A6B2JR04</accession>
<dbReference type="RefSeq" id="WP_163890712.1">
    <property type="nucleotide sequence ID" value="NZ_JAAFYS010000001.1"/>
</dbReference>
<evidence type="ECO:0000313" key="5">
    <source>
        <dbReference type="Proteomes" id="UP000474757"/>
    </source>
</evidence>
<keyword evidence="2" id="KW-0732">Signal</keyword>
<comment type="caution">
    <text evidence="4">The sequence shown here is derived from an EMBL/GenBank/DDBJ whole genome shotgun (WGS) entry which is preliminary data.</text>
</comment>
<dbReference type="GO" id="GO:0005509">
    <property type="term" value="F:calcium ion binding"/>
    <property type="evidence" value="ECO:0007669"/>
    <property type="project" value="InterPro"/>
</dbReference>
<dbReference type="InterPro" id="IPR002048">
    <property type="entry name" value="EF_hand_dom"/>
</dbReference>
<reference evidence="4 5" key="1">
    <citation type="submission" date="2020-02" db="EMBL/GenBank/DDBJ databases">
        <title>Pseudoroseicyclus tamarix, sp. nov., isolated from offshore sediment of a Tamarix chinensis forest.</title>
        <authorList>
            <person name="Gai Y."/>
        </authorList>
    </citation>
    <scope>NUCLEOTIDE SEQUENCE [LARGE SCALE GENOMIC DNA]</scope>
    <source>
        <strain evidence="4 5">CLL3-39</strain>
    </source>
</reference>
<evidence type="ECO:0000256" key="1">
    <source>
        <dbReference type="SAM" id="MobiDB-lite"/>
    </source>
</evidence>
<dbReference type="InterPro" id="IPR018247">
    <property type="entry name" value="EF_Hand_1_Ca_BS"/>
</dbReference>
<evidence type="ECO:0000256" key="2">
    <source>
        <dbReference type="SAM" id="SignalP"/>
    </source>
</evidence>
<evidence type="ECO:0000313" key="4">
    <source>
        <dbReference type="EMBL" id="NDV00415.1"/>
    </source>
</evidence>
<dbReference type="Proteomes" id="UP000474757">
    <property type="component" value="Unassembled WGS sequence"/>
</dbReference>
<feature type="compositionally biased region" description="Acidic residues" evidence="1">
    <location>
        <begin position="198"/>
        <end position="209"/>
    </location>
</feature>
<dbReference type="Gene3D" id="1.10.238.10">
    <property type="entry name" value="EF-hand"/>
    <property type="match status" value="2"/>
</dbReference>
<dbReference type="PROSITE" id="PS00018">
    <property type="entry name" value="EF_HAND_1"/>
    <property type="match status" value="2"/>
</dbReference>
<feature type="chain" id="PRO_5025580082" evidence="2">
    <location>
        <begin position="23"/>
        <end position="209"/>
    </location>
</feature>
<protein>
    <submittedName>
        <fullName evidence="4">Calcium-binding protein</fullName>
    </submittedName>
</protein>
<feature type="region of interest" description="Disordered" evidence="1">
    <location>
        <begin position="154"/>
        <end position="209"/>
    </location>
</feature>
<dbReference type="InterPro" id="IPR052591">
    <property type="entry name" value="CML21-like"/>
</dbReference>
<dbReference type="AlphaFoldDB" id="A0A6B2JR04"/>
<dbReference type="SUPFAM" id="SSF47473">
    <property type="entry name" value="EF-hand"/>
    <property type="match status" value="1"/>
</dbReference>
<name>A0A6B2JR04_9RHOB</name>
<gene>
    <name evidence="4" type="ORF">GZA08_05445</name>
</gene>
<feature type="compositionally biased region" description="Basic and acidic residues" evidence="1">
    <location>
        <begin position="154"/>
        <end position="190"/>
    </location>
</feature>
<dbReference type="InterPro" id="IPR011992">
    <property type="entry name" value="EF-hand-dom_pair"/>
</dbReference>
<feature type="domain" description="EF-hand" evidence="3">
    <location>
        <begin position="111"/>
        <end position="146"/>
    </location>
</feature>
<dbReference type="EMBL" id="JAAGAB010000001">
    <property type="protein sequence ID" value="NDV00415.1"/>
    <property type="molecule type" value="Genomic_DNA"/>
</dbReference>
<dbReference type="PANTHER" id="PTHR23064">
    <property type="entry name" value="TROPONIN"/>
    <property type="match status" value="1"/>
</dbReference>
<dbReference type="PROSITE" id="PS50222">
    <property type="entry name" value="EF_HAND_2"/>
    <property type="match status" value="2"/>
</dbReference>
<proteinExistence type="predicted"/>
<keyword evidence="5" id="KW-1185">Reference proteome</keyword>
<dbReference type="Pfam" id="PF13202">
    <property type="entry name" value="EF-hand_5"/>
    <property type="match status" value="3"/>
</dbReference>